<dbReference type="EnsemblPlants" id="Kaladp0054s0055.1.v1.1">
    <property type="protein sequence ID" value="Kaladp0054s0055.1.v1.1"/>
    <property type="gene ID" value="Kaladp0054s0055.v1.1"/>
</dbReference>
<feature type="domain" description="E3 ubiquitin-protein ligase APD1-4 middle" evidence="7">
    <location>
        <begin position="225"/>
        <end position="332"/>
    </location>
</feature>
<evidence type="ECO:0008006" key="10">
    <source>
        <dbReference type="Google" id="ProtNLM"/>
    </source>
</evidence>
<evidence type="ECO:0000259" key="7">
    <source>
        <dbReference type="Pfam" id="PF16041"/>
    </source>
</evidence>
<dbReference type="GO" id="GO:0008270">
    <property type="term" value="F:zinc ion binding"/>
    <property type="evidence" value="ECO:0007669"/>
    <property type="project" value="UniProtKB-KW"/>
</dbReference>
<accession>A0A7N0U4I9</accession>
<keyword evidence="5" id="KW-0472">Membrane</keyword>
<name>A0A7N0U4I9_KALFE</name>
<keyword evidence="3" id="KW-0862">Zinc</keyword>
<dbReference type="InterPro" id="IPR013083">
    <property type="entry name" value="Znf_RING/FYVE/PHD"/>
</dbReference>
<feature type="domain" description="E3 ubiquitin-protein ligase APD1-4 N-terminal" evidence="6">
    <location>
        <begin position="133"/>
        <end position="200"/>
    </location>
</feature>
<dbReference type="OMA" id="HNTTNAY"/>
<dbReference type="Pfam" id="PF13920">
    <property type="entry name" value="zf-C3HC4_3"/>
    <property type="match status" value="1"/>
</dbReference>
<dbReference type="Pfam" id="PF16041">
    <property type="entry name" value="APD1-4_M"/>
    <property type="match status" value="1"/>
</dbReference>
<organism evidence="8 9">
    <name type="scientific">Kalanchoe fedtschenkoi</name>
    <name type="common">Lavender scallops</name>
    <name type="synonym">South American air plant</name>
    <dbReference type="NCBI Taxonomy" id="63787"/>
    <lineage>
        <taxon>Eukaryota</taxon>
        <taxon>Viridiplantae</taxon>
        <taxon>Streptophyta</taxon>
        <taxon>Embryophyta</taxon>
        <taxon>Tracheophyta</taxon>
        <taxon>Spermatophyta</taxon>
        <taxon>Magnoliopsida</taxon>
        <taxon>eudicotyledons</taxon>
        <taxon>Gunneridae</taxon>
        <taxon>Pentapetalae</taxon>
        <taxon>Saxifragales</taxon>
        <taxon>Crassulaceae</taxon>
        <taxon>Kalanchoe</taxon>
    </lineage>
</organism>
<dbReference type="GO" id="GO:0009705">
    <property type="term" value="C:plant-type vacuole membrane"/>
    <property type="evidence" value="ECO:0007669"/>
    <property type="project" value="TreeGrafter"/>
</dbReference>
<dbReference type="GO" id="GO:0061630">
    <property type="term" value="F:ubiquitin protein ligase activity"/>
    <property type="evidence" value="ECO:0007669"/>
    <property type="project" value="TreeGrafter"/>
</dbReference>
<evidence type="ECO:0000256" key="4">
    <source>
        <dbReference type="SAM" id="MobiDB-lite"/>
    </source>
</evidence>
<dbReference type="AlphaFoldDB" id="A0A7N0U4I9"/>
<dbReference type="InterPro" id="IPR032010">
    <property type="entry name" value="APD1-4_M"/>
</dbReference>
<dbReference type="Gene3D" id="3.30.40.10">
    <property type="entry name" value="Zinc/RING finger domain, C3HC4 (zinc finger)"/>
    <property type="match status" value="1"/>
</dbReference>
<dbReference type="PANTHER" id="PTHR46858">
    <property type="entry name" value="OS05G0521000 PROTEIN"/>
    <property type="match status" value="1"/>
</dbReference>
<keyword evidence="9" id="KW-1185">Reference proteome</keyword>
<dbReference type="InterPro" id="IPR032008">
    <property type="entry name" value="APD1-4_N"/>
</dbReference>
<evidence type="ECO:0000313" key="8">
    <source>
        <dbReference type="EnsemblPlants" id="Kaladp0054s0055.1.v1.1"/>
    </source>
</evidence>
<keyword evidence="5" id="KW-0812">Transmembrane</keyword>
<dbReference type="Pfam" id="PF16040">
    <property type="entry name" value="APD1-4_N"/>
    <property type="match status" value="1"/>
</dbReference>
<reference evidence="8" key="1">
    <citation type="submission" date="2021-01" db="UniProtKB">
        <authorList>
            <consortium name="EnsemblPlants"/>
        </authorList>
    </citation>
    <scope>IDENTIFICATION</scope>
</reference>
<dbReference type="PANTHER" id="PTHR46858:SF5">
    <property type="entry name" value="E3 UBIQUITIN-PROTEIN LIGASE APD1-RELATED"/>
    <property type="match status" value="1"/>
</dbReference>
<evidence type="ECO:0000256" key="1">
    <source>
        <dbReference type="ARBA" id="ARBA00022723"/>
    </source>
</evidence>
<evidence type="ECO:0000313" key="9">
    <source>
        <dbReference type="Proteomes" id="UP000594263"/>
    </source>
</evidence>
<keyword evidence="1" id="KW-0479">Metal-binding</keyword>
<feature type="region of interest" description="Disordered" evidence="4">
    <location>
        <begin position="1"/>
        <end position="49"/>
    </location>
</feature>
<evidence type="ECO:0000256" key="5">
    <source>
        <dbReference type="SAM" id="Phobius"/>
    </source>
</evidence>
<feature type="transmembrane region" description="Helical" evidence="5">
    <location>
        <begin position="77"/>
        <end position="98"/>
    </location>
</feature>
<evidence type="ECO:0000259" key="6">
    <source>
        <dbReference type="Pfam" id="PF16040"/>
    </source>
</evidence>
<feature type="transmembrane region" description="Helical" evidence="5">
    <location>
        <begin position="316"/>
        <end position="337"/>
    </location>
</feature>
<dbReference type="GO" id="GO:0016567">
    <property type="term" value="P:protein ubiquitination"/>
    <property type="evidence" value="ECO:0007669"/>
    <property type="project" value="TreeGrafter"/>
</dbReference>
<dbReference type="GO" id="GO:0005768">
    <property type="term" value="C:endosome"/>
    <property type="evidence" value="ECO:0007669"/>
    <property type="project" value="TreeGrafter"/>
</dbReference>
<sequence>MEDENSEELHGHTHSVPPSFSPYLSPPVTDTGYSRDPSTSSSSHSTDRHHIGITYADTAPTPAVDDPAVLRDDTWSCILVVVTFWFFVSMTLILGVYGSSNVKLGPNSSLLLQPSPIFVQNVKVEELDDPKPGLMLYAFYKTPTLDVLTTWDEAYNTSVQAYSHEEWIYYLNKGAQITVSYNVKTSSSVYLVIAQGNEGLNQWLEDPTYPNTTMSWNLINGEGLIQQDIYLPANYYVALGNMNSDAVEVQLNISIRALQYNTTSAYWSCSLSRRDCSLTLYFPKGNEALLTSAGPDQGTSSEEQQWVVRLSYGPRWVTYIAGVGGMTLVMLLAFHLLNKFQYVRGNRSAGQFGEIAASRAPLLTHKDDDLISWGSSCDCLSNDEDDTEDCPRTSAPGENVSADNESLTITRRLCAICFDAPRDCFFLPCGHCVACYDCATRQRYKT</sequence>
<evidence type="ECO:0000256" key="2">
    <source>
        <dbReference type="ARBA" id="ARBA00022771"/>
    </source>
</evidence>
<keyword evidence="5" id="KW-1133">Transmembrane helix</keyword>
<evidence type="ECO:0000256" key="3">
    <source>
        <dbReference type="ARBA" id="ARBA00022833"/>
    </source>
</evidence>
<dbReference type="Proteomes" id="UP000594263">
    <property type="component" value="Unplaced"/>
</dbReference>
<proteinExistence type="predicted"/>
<protein>
    <recommendedName>
        <fullName evidence="10">RING-type domain-containing protein</fullName>
    </recommendedName>
</protein>
<dbReference type="Gramene" id="Kaladp0054s0055.1.v1.1">
    <property type="protein sequence ID" value="Kaladp0054s0055.1.v1.1"/>
    <property type="gene ID" value="Kaladp0054s0055.v1.1"/>
</dbReference>
<keyword evidence="2" id="KW-0863">Zinc-finger</keyword>
<feature type="compositionally biased region" description="Low complexity" evidence="4">
    <location>
        <begin position="34"/>
        <end position="44"/>
    </location>
</feature>